<reference evidence="1" key="1">
    <citation type="journal article" date="2021" name="New Phytol.">
        <title>Evolutionary innovations through gain and loss of genes in the ectomycorrhizal Boletales.</title>
        <authorList>
            <person name="Wu G."/>
            <person name="Miyauchi S."/>
            <person name="Morin E."/>
            <person name="Kuo A."/>
            <person name="Drula E."/>
            <person name="Varga T."/>
            <person name="Kohler A."/>
            <person name="Feng B."/>
            <person name="Cao Y."/>
            <person name="Lipzen A."/>
            <person name="Daum C."/>
            <person name="Hundley H."/>
            <person name="Pangilinan J."/>
            <person name="Johnson J."/>
            <person name="Barry K."/>
            <person name="LaButti K."/>
            <person name="Ng V."/>
            <person name="Ahrendt S."/>
            <person name="Min B."/>
            <person name="Choi I.G."/>
            <person name="Park H."/>
            <person name="Plett J.M."/>
            <person name="Magnuson J."/>
            <person name="Spatafora J.W."/>
            <person name="Nagy L.G."/>
            <person name="Henrissat B."/>
            <person name="Grigoriev I.V."/>
            <person name="Yang Z.L."/>
            <person name="Xu J."/>
            <person name="Martin F.M."/>
        </authorList>
    </citation>
    <scope>NUCLEOTIDE SEQUENCE</scope>
    <source>
        <strain evidence="1">ATCC 28755</strain>
    </source>
</reference>
<comment type="caution">
    <text evidence="1">The sequence shown here is derived from an EMBL/GenBank/DDBJ whole genome shotgun (WGS) entry which is preliminary data.</text>
</comment>
<organism evidence="1 2">
    <name type="scientific">Hygrophoropsis aurantiaca</name>
    <dbReference type="NCBI Taxonomy" id="72124"/>
    <lineage>
        <taxon>Eukaryota</taxon>
        <taxon>Fungi</taxon>
        <taxon>Dikarya</taxon>
        <taxon>Basidiomycota</taxon>
        <taxon>Agaricomycotina</taxon>
        <taxon>Agaricomycetes</taxon>
        <taxon>Agaricomycetidae</taxon>
        <taxon>Boletales</taxon>
        <taxon>Coniophorineae</taxon>
        <taxon>Hygrophoropsidaceae</taxon>
        <taxon>Hygrophoropsis</taxon>
    </lineage>
</organism>
<protein>
    <submittedName>
        <fullName evidence="1">Uncharacterized protein</fullName>
    </submittedName>
</protein>
<accession>A0ACB7ZUD1</accession>
<dbReference type="Proteomes" id="UP000790377">
    <property type="component" value="Unassembled WGS sequence"/>
</dbReference>
<evidence type="ECO:0000313" key="1">
    <source>
        <dbReference type="EMBL" id="KAH7904279.1"/>
    </source>
</evidence>
<dbReference type="EMBL" id="MU268535">
    <property type="protein sequence ID" value="KAH7904279.1"/>
    <property type="molecule type" value="Genomic_DNA"/>
</dbReference>
<keyword evidence="2" id="KW-1185">Reference proteome</keyword>
<name>A0ACB7ZUD1_9AGAM</name>
<evidence type="ECO:0000313" key="2">
    <source>
        <dbReference type="Proteomes" id="UP000790377"/>
    </source>
</evidence>
<sequence>MPRTLPDEIFCNIIEYLPIRCILLLRRVSKHLNAITYERSIWTYAYRTSSLVRPPGPFAWQTTHTLESSLIQSARMSLNWPPNDNAAPIRSRRIIKISGHSRKLVLGRWLFTSHDFVRILCYDLDRTDSSSIEEPCAILYECREKYCQLEDMQYAQSLPGERSGDENHPVGFLLVTLYNAGLYTRTLYSVILADEMTPVLHFVLHIPSSALQLDIGPRLLAVFGPSHDLQKALFVDTETYQCYKFPDNPPKNTQLILQDVHDYTKQRIVISSSHVLLFRPYRNQEGTYIQAYAVPSRQGSGSESLGDQPLLSPPLTLQLTHEGTTTLDFGGRCTLLRDSKVGEITKTIHIVIVAIFGSVIPVAVSVKLNPTIQSIGSITVEHPKNTIPSRSFPIYDLLATRSLNGSTRSVGHFQCGGIMHLEYKHTHLNTQVLIHSNVRDLAESQVI</sequence>
<proteinExistence type="predicted"/>
<gene>
    <name evidence="1" type="ORF">BJ138DRAFT_938571</name>
</gene>